<dbReference type="InterPro" id="IPR019734">
    <property type="entry name" value="TPR_rpt"/>
</dbReference>
<dbReference type="InterPro" id="IPR003594">
    <property type="entry name" value="HATPase_dom"/>
</dbReference>
<keyword evidence="2" id="KW-1133">Transmembrane helix</keyword>
<dbReference type="SUPFAM" id="SSF48452">
    <property type="entry name" value="TPR-like"/>
    <property type="match status" value="1"/>
</dbReference>
<gene>
    <name evidence="5" type="ORF">Aconfl_30460</name>
</gene>
<evidence type="ECO:0000256" key="2">
    <source>
        <dbReference type="SAM" id="Phobius"/>
    </source>
</evidence>
<keyword evidence="6" id="KW-1185">Reference proteome</keyword>
<sequence>MILFALNFCPVLSQVARMDSLKQVLQKGDLEDTVRVALLIELCEASTFMEEQGGKYFAEQALEISTRIKYPLGIGLANNSIGAYYLQVGDLEKALPFVLEAERVYLNAGGFGKNLLAVYNNLGIIYNRTGDTRKAISVYKNAILLAEKEKMLQSQAILYNNLGSAYDKLQVYDSALWAFGRVEEVSKEGGIEVGIMMAKSNLGSVYFSLGNLDRSKEEYLMGLEIAEEGQYTRNIATILLGLADVYAGQNQLRESEAYYQRGIKIAEEIQALPLIQDGYIGLSRVQEKSGKLALALDSFRKWQQAKDSIFSLEKAQTLEELKVRYESEKKESEILALSQQNEIQSLELTQKNQLLWFGGIGVLLIAGLGYSYYQRKKLKSEAQMAELEQRFLRSQLNPHFIFNALSSIQNFMLKSEGALASRYLGKFSKLMRQVLENSREEYILLEEEIRMLENYLEIQKILLQKEFVYSIECRGDLDPDKISIPPMFVQPFLENAIQHGLKESGGKIEVEFSLAGEYVEIIVKDNGVGILSAFQAKESHRSLATSIIRERMDNYNKKLKNRIQLSLLDRSERNEQGTEVQILVPYLAN</sequence>
<feature type="domain" description="Signal transduction histidine kinase internal region" evidence="4">
    <location>
        <begin position="388"/>
        <end position="465"/>
    </location>
</feature>
<dbReference type="PANTHER" id="PTHR34220:SF7">
    <property type="entry name" value="SENSOR HISTIDINE KINASE YPDA"/>
    <property type="match status" value="1"/>
</dbReference>
<feature type="repeat" description="TPR" evidence="1">
    <location>
        <begin position="116"/>
        <end position="149"/>
    </location>
</feature>
<reference evidence="5 6" key="1">
    <citation type="submission" date="2023-08" db="EMBL/GenBank/DDBJ databases">
        <title>Draft genome sequence of Algoriphagus confluentis.</title>
        <authorList>
            <person name="Takatani N."/>
            <person name="Hosokawa M."/>
            <person name="Sawabe T."/>
        </authorList>
    </citation>
    <scope>NUCLEOTIDE SEQUENCE [LARGE SCALE GENOMIC DNA]</scope>
    <source>
        <strain evidence="5 6">NBRC 111222</strain>
    </source>
</reference>
<name>A0ABQ6PR11_9BACT</name>
<dbReference type="Pfam" id="PF13424">
    <property type="entry name" value="TPR_12"/>
    <property type="match status" value="2"/>
</dbReference>
<dbReference type="SUPFAM" id="SSF55874">
    <property type="entry name" value="ATPase domain of HSP90 chaperone/DNA topoisomerase II/histidine kinase"/>
    <property type="match status" value="1"/>
</dbReference>
<keyword evidence="2" id="KW-0812">Transmembrane</keyword>
<dbReference type="Pfam" id="PF06580">
    <property type="entry name" value="His_kinase"/>
    <property type="match status" value="1"/>
</dbReference>
<dbReference type="Pfam" id="PF02518">
    <property type="entry name" value="HATPase_c"/>
    <property type="match status" value="1"/>
</dbReference>
<keyword evidence="2" id="KW-0472">Membrane</keyword>
<protein>
    <recommendedName>
        <fullName evidence="7">Tetratricopeptide repeat protein</fullName>
    </recommendedName>
</protein>
<feature type="transmembrane region" description="Helical" evidence="2">
    <location>
        <begin position="354"/>
        <end position="373"/>
    </location>
</feature>
<dbReference type="EMBL" id="BTPD01000009">
    <property type="protein sequence ID" value="GMQ30403.1"/>
    <property type="molecule type" value="Genomic_DNA"/>
</dbReference>
<dbReference type="Proteomes" id="UP001338309">
    <property type="component" value="Unassembled WGS sequence"/>
</dbReference>
<dbReference type="InterPro" id="IPR050640">
    <property type="entry name" value="Bact_2-comp_sensor_kinase"/>
</dbReference>
<dbReference type="SMART" id="SM00028">
    <property type="entry name" value="TPR"/>
    <property type="match status" value="5"/>
</dbReference>
<keyword evidence="1" id="KW-0802">TPR repeat</keyword>
<evidence type="ECO:0000313" key="5">
    <source>
        <dbReference type="EMBL" id="GMQ30403.1"/>
    </source>
</evidence>
<dbReference type="InterPro" id="IPR011990">
    <property type="entry name" value="TPR-like_helical_dom_sf"/>
</dbReference>
<evidence type="ECO:0008006" key="7">
    <source>
        <dbReference type="Google" id="ProtNLM"/>
    </source>
</evidence>
<evidence type="ECO:0000256" key="1">
    <source>
        <dbReference type="PROSITE-ProRule" id="PRU00339"/>
    </source>
</evidence>
<evidence type="ECO:0000259" key="3">
    <source>
        <dbReference type="Pfam" id="PF02518"/>
    </source>
</evidence>
<comment type="caution">
    <text evidence="5">The sequence shown here is derived from an EMBL/GenBank/DDBJ whole genome shotgun (WGS) entry which is preliminary data.</text>
</comment>
<feature type="domain" description="Histidine kinase/HSP90-like ATPase" evidence="3">
    <location>
        <begin position="489"/>
        <end position="585"/>
    </location>
</feature>
<dbReference type="PANTHER" id="PTHR34220">
    <property type="entry name" value="SENSOR HISTIDINE KINASE YPDA"/>
    <property type="match status" value="1"/>
</dbReference>
<evidence type="ECO:0000259" key="4">
    <source>
        <dbReference type="Pfam" id="PF06580"/>
    </source>
</evidence>
<organism evidence="5 6">
    <name type="scientific">Algoriphagus confluentis</name>
    <dbReference type="NCBI Taxonomy" id="1697556"/>
    <lineage>
        <taxon>Bacteria</taxon>
        <taxon>Pseudomonadati</taxon>
        <taxon>Bacteroidota</taxon>
        <taxon>Cytophagia</taxon>
        <taxon>Cytophagales</taxon>
        <taxon>Cyclobacteriaceae</taxon>
        <taxon>Algoriphagus</taxon>
    </lineage>
</organism>
<evidence type="ECO:0000313" key="6">
    <source>
        <dbReference type="Proteomes" id="UP001338309"/>
    </source>
</evidence>
<dbReference type="InterPro" id="IPR036890">
    <property type="entry name" value="HATPase_C_sf"/>
</dbReference>
<dbReference type="Gene3D" id="3.30.565.10">
    <property type="entry name" value="Histidine kinase-like ATPase, C-terminal domain"/>
    <property type="match status" value="1"/>
</dbReference>
<dbReference type="InterPro" id="IPR010559">
    <property type="entry name" value="Sig_transdc_His_kin_internal"/>
</dbReference>
<proteinExistence type="predicted"/>
<accession>A0ABQ6PR11</accession>
<dbReference type="PROSITE" id="PS50005">
    <property type="entry name" value="TPR"/>
    <property type="match status" value="1"/>
</dbReference>
<dbReference type="Gene3D" id="1.25.40.10">
    <property type="entry name" value="Tetratricopeptide repeat domain"/>
    <property type="match status" value="2"/>
</dbReference>